<proteinExistence type="predicted"/>
<dbReference type="EMBL" id="JARK01001337">
    <property type="protein sequence ID" value="EYC34317.1"/>
    <property type="molecule type" value="Genomic_DNA"/>
</dbReference>
<gene>
    <name evidence="2" type="primary">Acey_s0001.g357</name>
    <name evidence="2" type="ORF">Y032_0001g357</name>
</gene>
<dbReference type="AlphaFoldDB" id="A0A016W4T8"/>
<reference evidence="3" key="1">
    <citation type="journal article" date="2015" name="Nat. Genet.">
        <title>The genome and transcriptome of the zoonotic hookworm Ancylostoma ceylanicum identify infection-specific gene families.</title>
        <authorList>
            <person name="Schwarz E.M."/>
            <person name="Hu Y."/>
            <person name="Antoshechkin I."/>
            <person name="Miller M.M."/>
            <person name="Sternberg P.W."/>
            <person name="Aroian R.V."/>
        </authorList>
    </citation>
    <scope>NUCLEOTIDE SEQUENCE</scope>
    <source>
        <strain evidence="3">HY135</strain>
    </source>
</reference>
<name>A0A016W4T8_9BILA</name>
<feature type="region of interest" description="Disordered" evidence="1">
    <location>
        <begin position="94"/>
        <end position="122"/>
    </location>
</feature>
<evidence type="ECO:0000256" key="1">
    <source>
        <dbReference type="SAM" id="MobiDB-lite"/>
    </source>
</evidence>
<organism evidence="2 3">
    <name type="scientific">Ancylostoma ceylanicum</name>
    <dbReference type="NCBI Taxonomy" id="53326"/>
    <lineage>
        <taxon>Eukaryota</taxon>
        <taxon>Metazoa</taxon>
        <taxon>Ecdysozoa</taxon>
        <taxon>Nematoda</taxon>
        <taxon>Chromadorea</taxon>
        <taxon>Rhabditida</taxon>
        <taxon>Rhabditina</taxon>
        <taxon>Rhabditomorpha</taxon>
        <taxon>Strongyloidea</taxon>
        <taxon>Ancylostomatidae</taxon>
        <taxon>Ancylostomatinae</taxon>
        <taxon>Ancylostoma</taxon>
    </lineage>
</organism>
<evidence type="ECO:0000313" key="3">
    <source>
        <dbReference type="Proteomes" id="UP000024635"/>
    </source>
</evidence>
<accession>A0A016W4T8</accession>
<comment type="caution">
    <text evidence="2">The sequence shown here is derived from an EMBL/GenBank/DDBJ whole genome shotgun (WGS) entry which is preliminary data.</text>
</comment>
<dbReference type="Proteomes" id="UP000024635">
    <property type="component" value="Unassembled WGS sequence"/>
</dbReference>
<evidence type="ECO:0000313" key="2">
    <source>
        <dbReference type="EMBL" id="EYC34317.1"/>
    </source>
</evidence>
<keyword evidence="3" id="KW-1185">Reference proteome</keyword>
<sequence>MDTVASGKSERLRQCFQDFAADQSAALAVPRPMNEKVFTSFQAASCTEQDSRYAVLCGSYLSSRGGAARHTNARSRRCCAALRCPIAAVLCGPQMPDRGGALRPTDRSGPTAWTLPPSLNTP</sequence>
<protein>
    <submittedName>
        <fullName evidence="2">Uncharacterized protein</fullName>
    </submittedName>
</protein>